<dbReference type="GO" id="GO:0004139">
    <property type="term" value="F:deoxyribose-phosphate aldolase activity"/>
    <property type="evidence" value="ECO:0007669"/>
    <property type="project" value="UniProtKB-UniRule"/>
</dbReference>
<comment type="similarity">
    <text evidence="2">Belongs to the DeoC/FbaB aldolase family. DeoC type 2 subfamily.</text>
</comment>
<accession>A0A8J3T9N3</accession>
<keyword evidence="4" id="KW-0456">Lyase</keyword>
<dbReference type="CDD" id="cd00959">
    <property type="entry name" value="DeoC"/>
    <property type="match status" value="1"/>
</dbReference>
<evidence type="ECO:0000256" key="3">
    <source>
        <dbReference type="ARBA" id="ARBA00012515"/>
    </source>
</evidence>
<dbReference type="InterPro" id="IPR002915">
    <property type="entry name" value="DeoC/FbaB/LacD_aldolase"/>
</dbReference>
<gene>
    <name evidence="8" type="ORF">Pme01_07740</name>
</gene>
<organism evidence="8 9">
    <name type="scientific">Planosporangium mesophilum</name>
    <dbReference type="NCBI Taxonomy" id="689768"/>
    <lineage>
        <taxon>Bacteria</taxon>
        <taxon>Bacillati</taxon>
        <taxon>Actinomycetota</taxon>
        <taxon>Actinomycetes</taxon>
        <taxon>Micromonosporales</taxon>
        <taxon>Micromonosporaceae</taxon>
        <taxon>Planosporangium</taxon>
    </lineage>
</organism>
<comment type="caution">
    <text evidence="8">The sequence shown here is derived from an EMBL/GenBank/DDBJ whole genome shotgun (WGS) entry which is preliminary data.</text>
</comment>
<dbReference type="GO" id="GO:0005737">
    <property type="term" value="C:cytoplasm"/>
    <property type="evidence" value="ECO:0007669"/>
    <property type="project" value="InterPro"/>
</dbReference>
<dbReference type="PANTHER" id="PTHR10889">
    <property type="entry name" value="DEOXYRIBOSE-PHOSPHATE ALDOLASE"/>
    <property type="match status" value="1"/>
</dbReference>
<dbReference type="EMBL" id="BOON01000006">
    <property type="protein sequence ID" value="GII21177.1"/>
    <property type="molecule type" value="Genomic_DNA"/>
</dbReference>
<dbReference type="SMART" id="SM01133">
    <property type="entry name" value="DeoC"/>
    <property type="match status" value="1"/>
</dbReference>
<dbReference type="PANTHER" id="PTHR10889:SF3">
    <property type="entry name" value="DEOXYRIBOSE-PHOSPHATE ALDOLASE"/>
    <property type="match status" value="1"/>
</dbReference>
<dbReference type="SUPFAM" id="SSF51569">
    <property type="entry name" value="Aldolase"/>
    <property type="match status" value="1"/>
</dbReference>
<evidence type="ECO:0000256" key="6">
    <source>
        <dbReference type="ARBA" id="ARBA00048791"/>
    </source>
</evidence>
<dbReference type="GO" id="GO:0016052">
    <property type="term" value="P:carbohydrate catabolic process"/>
    <property type="evidence" value="ECO:0007669"/>
    <property type="project" value="TreeGrafter"/>
</dbReference>
<evidence type="ECO:0000313" key="8">
    <source>
        <dbReference type="EMBL" id="GII21177.1"/>
    </source>
</evidence>
<dbReference type="NCBIfam" id="TIGR00126">
    <property type="entry name" value="deoC"/>
    <property type="match status" value="1"/>
</dbReference>
<evidence type="ECO:0000256" key="7">
    <source>
        <dbReference type="NCBIfam" id="TIGR00126"/>
    </source>
</evidence>
<dbReference type="EC" id="4.1.2.4" evidence="3 7"/>
<dbReference type="GO" id="GO:0009264">
    <property type="term" value="P:deoxyribonucleotide catabolic process"/>
    <property type="evidence" value="ECO:0007669"/>
    <property type="project" value="UniProtKB-UniRule"/>
</dbReference>
<comment type="pathway">
    <text evidence="1">Carbohydrate degradation; 2-deoxy-D-ribose 1-phosphate degradation; D-glyceraldehyde 3-phosphate and acetaldehyde from 2-deoxy-alpha-D-ribose 1-phosphate: step 2/2.</text>
</comment>
<dbReference type="InterPro" id="IPR013785">
    <property type="entry name" value="Aldolase_TIM"/>
</dbReference>
<reference evidence="8" key="1">
    <citation type="submission" date="2021-01" db="EMBL/GenBank/DDBJ databases">
        <title>Whole genome shotgun sequence of Planosporangium mesophilum NBRC 109066.</title>
        <authorList>
            <person name="Komaki H."/>
            <person name="Tamura T."/>
        </authorList>
    </citation>
    <scope>NUCLEOTIDE SEQUENCE</scope>
    <source>
        <strain evidence="8">NBRC 109066</strain>
    </source>
</reference>
<evidence type="ECO:0000256" key="4">
    <source>
        <dbReference type="ARBA" id="ARBA00023239"/>
    </source>
</evidence>
<dbReference type="FunFam" id="3.20.20.70:FF:000106">
    <property type="entry name" value="Deoxyribose-phosphate aldolase"/>
    <property type="match status" value="1"/>
</dbReference>
<evidence type="ECO:0000256" key="2">
    <source>
        <dbReference type="ARBA" id="ARBA00009473"/>
    </source>
</evidence>
<dbReference type="Pfam" id="PF01791">
    <property type="entry name" value="DeoC"/>
    <property type="match status" value="1"/>
</dbReference>
<comment type="catalytic activity">
    <reaction evidence="6">
        <text>2-deoxy-D-ribose 5-phosphate = D-glyceraldehyde 3-phosphate + acetaldehyde</text>
        <dbReference type="Rhea" id="RHEA:12821"/>
        <dbReference type="ChEBI" id="CHEBI:15343"/>
        <dbReference type="ChEBI" id="CHEBI:59776"/>
        <dbReference type="ChEBI" id="CHEBI:62877"/>
        <dbReference type="EC" id="4.1.2.4"/>
    </reaction>
</comment>
<dbReference type="AlphaFoldDB" id="A0A8J3T9N3"/>
<evidence type="ECO:0000256" key="1">
    <source>
        <dbReference type="ARBA" id="ARBA00004816"/>
    </source>
</evidence>
<protein>
    <recommendedName>
        <fullName evidence="3 7">Deoxyribose-phosphate aldolase</fullName>
        <ecNumber evidence="3 7">4.1.2.4</ecNumber>
    </recommendedName>
</protein>
<name>A0A8J3T9N3_9ACTN</name>
<keyword evidence="5" id="KW-0704">Schiff base</keyword>
<dbReference type="Proteomes" id="UP000599074">
    <property type="component" value="Unassembled WGS sequence"/>
</dbReference>
<sequence length="322" mass="34002">MRTLAGMTATVASGLDEVARSNAALRAFLHGLPGVDQVGADQRAAMLGTRSIKTTAKAWALDLAIRMVDLTTLEGADTPGKVRALCAKARRPDPEDPSCPPAAAVCVYPAMVGVAAEALDGSGVHLASVATAFPSGQAPLDVRLAETEAAVRDGADEIDMVISRGAFLAGRYLDVYSEIVAVKQACGDAHLKVILETGELATYDNVRRASWLAMIAGADFIKTSTGKVSPAATLPVTLVMLEAVRDFRAATGRQVGVKPAGGIRTAKDSIKYLVLVNETVGEDWLHPDWFRFGASSLLNDLLMQRTKMSTGRYSGPNYVTLD</sequence>
<evidence type="ECO:0000313" key="9">
    <source>
        <dbReference type="Proteomes" id="UP000599074"/>
    </source>
</evidence>
<evidence type="ECO:0000256" key="5">
    <source>
        <dbReference type="ARBA" id="ARBA00023270"/>
    </source>
</evidence>
<dbReference type="InterPro" id="IPR011343">
    <property type="entry name" value="DeoC"/>
</dbReference>
<dbReference type="Gene3D" id="3.20.20.70">
    <property type="entry name" value="Aldolase class I"/>
    <property type="match status" value="1"/>
</dbReference>
<proteinExistence type="inferred from homology"/>
<keyword evidence="9" id="KW-1185">Reference proteome</keyword>